<dbReference type="PANTHER" id="PTHR43861">
    <property type="entry name" value="TRANS-ACONITATE 2-METHYLTRANSFERASE-RELATED"/>
    <property type="match status" value="1"/>
</dbReference>
<proteinExistence type="predicted"/>
<dbReference type="SUPFAM" id="SSF53335">
    <property type="entry name" value="S-adenosyl-L-methionine-dependent methyltransferases"/>
    <property type="match status" value="1"/>
</dbReference>
<evidence type="ECO:0000256" key="1">
    <source>
        <dbReference type="ARBA" id="ARBA00022679"/>
    </source>
</evidence>
<keyword evidence="1 2" id="KW-0808">Transferase</keyword>
<dbReference type="Gene3D" id="3.40.50.150">
    <property type="entry name" value="Vaccinia Virus protein VP39"/>
    <property type="match status" value="1"/>
</dbReference>
<dbReference type="Proteomes" id="UP000233742">
    <property type="component" value="Chromosome"/>
</dbReference>
<dbReference type="Pfam" id="PF13489">
    <property type="entry name" value="Methyltransf_23"/>
    <property type="match status" value="1"/>
</dbReference>
<keyword evidence="3" id="KW-1185">Reference proteome</keyword>
<keyword evidence="2" id="KW-0489">Methyltransferase</keyword>
<dbReference type="GO" id="GO:0032259">
    <property type="term" value="P:methylation"/>
    <property type="evidence" value="ECO:0007669"/>
    <property type="project" value="UniProtKB-KW"/>
</dbReference>
<evidence type="ECO:0000313" key="3">
    <source>
        <dbReference type="Proteomes" id="UP000233742"/>
    </source>
</evidence>
<dbReference type="AlphaFoldDB" id="A0A2K9EG65"/>
<dbReference type="RefSeq" id="WP_101460625.1">
    <property type="nucleotide sequence ID" value="NZ_CP025408.1"/>
</dbReference>
<dbReference type="InterPro" id="IPR029063">
    <property type="entry name" value="SAM-dependent_MTases_sf"/>
</dbReference>
<dbReference type="KEGG" id="paro:CUV01_11660"/>
<dbReference type="CDD" id="cd02440">
    <property type="entry name" value="AdoMet_MTases"/>
    <property type="match status" value="1"/>
</dbReference>
<evidence type="ECO:0000313" key="2">
    <source>
        <dbReference type="EMBL" id="AUH33960.1"/>
    </source>
</evidence>
<dbReference type="OrthoDB" id="7348755at2"/>
<dbReference type="PANTHER" id="PTHR43861:SF3">
    <property type="entry name" value="PUTATIVE (AFU_ORTHOLOGUE AFUA_2G14390)-RELATED"/>
    <property type="match status" value="1"/>
</dbReference>
<name>A0A2K9EG65_9RHOB</name>
<dbReference type="GO" id="GO:0008168">
    <property type="term" value="F:methyltransferase activity"/>
    <property type="evidence" value="ECO:0007669"/>
    <property type="project" value="UniProtKB-KW"/>
</dbReference>
<accession>A0A2K9EG65</accession>
<reference evidence="2 3" key="1">
    <citation type="submission" date="2017-12" db="EMBL/GenBank/DDBJ databases">
        <authorList>
            <person name="Hurst M.R.H."/>
        </authorList>
    </citation>
    <scope>NUCLEOTIDE SEQUENCE [LARGE SCALE GENOMIC DNA]</scope>
    <source>
        <strain evidence="2 3">BM15</strain>
    </source>
</reference>
<protein>
    <submittedName>
        <fullName evidence="2">SAM-dependent methyltransferase</fullName>
    </submittedName>
</protein>
<organism evidence="2 3">
    <name type="scientific">Paracoccus tegillarcae</name>
    <dbReference type="NCBI Taxonomy" id="1529068"/>
    <lineage>
        <taxon>Bacteria</taxon>
        <taxon>Pseudomonadati</taxon>
        <taxon>Pseudomonadota</taxon>
        <taxon>Alphaproteobacteria</taxon>
        <taxon>Rhodobacterales</taxon>
        <taxon>Paracoccaceae</taxon>
        <taxon>Paracoccus</taxon>
    </lineage>
</organism>
<dbReference type="EMBL" id="CP025408">
    <property type="protein sequence ID" value="AUH33960.1"/>
    <property type="molecule type" value="Genomic_DNA"/>
</dbReference>
<gene>
    <name evidence="2" type="ORF">CUV01_11660</name>
</gene>
<sequence>MSRDPARAIYAANSAELAARYEEISVSGHFAPVIDLFPAPPARIADIGAGSGRDASWFAELGHKVVAAEPVAELRAEAMRRHPDADVCWIADGLPDLALLSARPGFDLLTVSAVWHHVPPDNRADAMRNLAALLAPDGLLVMSLRHGPLAVERGVFPPDAGGAIALAEAQGLRLQRCVRVDAQQQDSRLAGIIWEWLALSQQP</sequence>